<accession>A0A853GYR3</accession>
<dbReference type="EMBL" id="JACCEV010000001">
    <property type="protein sequence ID" value="NYT84539.1"/>
    <property type="molecule type" value="Genomic_DNA"/>
</dbReference>
<evidence type="ECO:0000256" key="1">
    <source>
        <dbReference type="ARBA" id="ARBA00001946"/>
    </source>
</evidence>
<dbReference type="OrthoDB" id="8582489at2"/>
<evidence type="ECO:0000313" key="7">
    <source>
        <dbReference type="Proteomes" id="UP000554144"/>
    </source>
</evidence>
<evidence type="ECO:0000313" key="6">
    <source>
        <dbReference type="EMBL" id="NYT84539.1"/>
    </source>
</evidence>
<dbReference type="GO" id="GO:0046872">
    <property type="term" value="F:metal ion binding"/>
    <property type="evidence" value="ECO:0007669"/>
    <property type="project" value="UniProtKB-KW"/>
</dbReference>
<dbReference type="SUPFAM" id="SSF56529">
    <property type="entry name" value="FAH"/>
    <property type="match status" value="1"/>
</dbReference>
<comment type="similarity">
    <text evidence="2">Belongs to the FAH family.</text>
</comment>
<keyword evidence="7" id="KW-1185">Reference proteome</keyword>
<dbReference type="GO" id="GO:0018773">
    <property type="term" value="F:acetylpyruvate hydrolase activity"/>
    <property type="evidence" value="ECO:0007669"/>
    <property type="project" value="TreeGrafter"/>
</dbReference>
<dbReference type="FunFam" id="3.90.850.10:FF:000002">
    <property type="entry name" value="2-hydroxyhepta-2,4-diene-1,7-dioate isomerase"/>
    <property type="match status" value="1"/>
</dbReference>
<protein>
    <submittedName>
        <fullName evidence="6">Fumarylacetoacetate hydrolase family protein</fullName>
    </submittedName>
</protein>
<comment type="cofactor">
    <cofactor evidence="1">
        <name>Mg(2+)</name>
        <dbReference type="ChEBI" id="CHEBI:18420"/>
    </cofactor>
</comment>
<name>A0A853GYR3_9BURK</name>
<proteinExistence type="inferred from homology"/>
<dbReference type="Gene3D" id="3.90.850.10">
    <property type="entry name" value="Fumarylacetoacetase-like, C-terminal domain"/>
    <property type="match status" value="1"/>
</dbReference>
<comment type="caution">
    <text evidence="6">The sequence shown here is derived from an EMBL/GenBank/DDBJ whole genome shotgun (WGS) entry which is preliminary data.</text>
</comment>
<dbReference type="InterPro" id="IPR036663">
    <property type="entry name" value="Fumarylacetoacetase_C_sf"/>
</dbReference>
<organism evidence="6 7">
    <name type="scientific">Pollutimonas harenae</name>
    <dbReference type="NCBI Taxonomy" id="657015"/>
    <lineage>
        <taxon>Bacteria</taxon>
        <taxon>Pseudomonadati</taxon>
        <taxon>Pseudomonadota</taxon>
        <taxon>Betaproteobacteria</taxon>
        <taxon>Burkholderiales</taxon>
        <taxon>Alcaligenaceae</taxon>
        <taxon>Pollutimonas</taxon>
    </lineage>
</organism>
<evidence type="ECO:0000256" key="4">
    <source>
        <dbReference type="ARBA" id="ARBA00022801"/>
    </source>
</evidence>
<dbReference type="PANTHER" id="PTHR11820">
    <property type="entry name" value="ACYLPYRUVASE"/>
    <property type="match status" value="1"/>
</dbReference>
<feature type="domain" description="Fumarylacetoacetase-like C-terminal" evidence="5">
    <location>
        <begin position="93"/>
        <end position="304"/>
    </location>
</feature>
<evidence type="ECO:0000256" key="2">
    <source>
        <dbReference type="ARBA" id="ARBA00010211"/>
    </source>
</evidence>
<evidence type="ECO:0000259" key="5">
    <source>
        <dbReference type="Pfam" id="PF01557"/>
    </source>
</evidence>
<reference evidence="6 7" key="1">
    <citation type="submission" date="2020-07" db="EMBL/GenBank/DDBJ databases">
        <title>Taxonomic revisions and descriptions of new bacterial species based on genomic comparisons in the high-G+C-content subgroup of the family Alcaligenaceae.</title>
        <authorList>
            <person name="Szabo A."/>
            <person name="Felfoldi T."/>
        </authorList>
    </citation>
    <scope>NUCLEOTIDE SEQUENCE [LARGE SCALE GENOMIC DNA]</scope>
    <source>
        <strain evidence="6 7">DSM 25667</strain>
    </source>
</reference>
<dbReference type="PANTHER" id="PTHR11820:SF7">
    <property type="entry name" value="ACYLPYRUVASE FAHD1, MITOCHONDRIAL"/>
    <property type="match status" value="1"/>
</dbReference>
<dbReference type="RefSeq" id="WP_130038299.1">
    <property type="nucleotide sequence ID" value="NZ_JACCEV010000001.1"/>
</dbReference>
<dbReference type="Pfam" id="PF01557">
    <property type="entry name" value="FAA_hydrolase"/>
    <property type="match status" value="1"/>
</dbReference>
<keyword evidence="3" id="KW-0479">Metal-binding</keyword>
<dbReference type="GO" id="GO:0016853">
    <property type="term" value="F:isomerase activity"/>
    <property type="evidence" value="ECO:0007669"/>
    <property type="project" value="UniProtKB-ARBA"/>
</dbReference>
<dbReference type="GO" id="GO:0019752">
    <property type="term" value="P:carboxylic acid metabolic process"/>
    <property type="evidence" value="ECO:0007669"/>
    <property type="project" value="UniProtKB-ARBA"/>
</dbReference>
<dbReference type="Proteomes" id="UP000554144">
    <property type="component" value="Unassembled WGS sequence"/>
</dbReference>
<keyword evidence="4 6" id="KW-0378">Hydrolase</keyword>
<dbReference type="InterPro" id="IPR011234">
    <property type="entry name" value="Fumarylacetoacetase-like_C"/>
</dbReference>
<sequence>MKLLTFSRTGQQSRLGLMLEGQILDVSSAWNVVEHPLQGSPAPTSVLDVIRAGHSCMDALALLQNAARHRPECCVDADEVTFLPPIPQPPKNVICVGRNYKAHIVESNLARGRAAEDFPKAIELFTKPATTLVGHKQAVSRHAAHTAILDYEIELGVVIGKEGSNIDPADAMKYIFGYTIVNDITARDLQALHGQWFKGKSLDGTCPMGPVVVTKDELLDAGKLDLVLSVNGEVRQSSNTSDLLFDIPQIISQVSAGLTLQAGDIIATGTPSGVGFAMTPPISLESGDLISARIHGIGELLTTIAR</sequence>
<dbReference type="AlphaFoldDB" id="A0A853GYR3"/>
<evidence type="ECO:0000256" key="3">
    <source>
        <dbReference type="ARBA" id="ARBA00022723"/>
    </source>
</evidence>
<gene>
    <name evidence="6" type="ORF">H0A62_02880</name>
</gene>